<dbReference type="GeneID" id="59282392"/>
<name>A0A8H6L9X1_9LECA</name>
<reference evidence="5 6" key="1">
    <citation type="journal article" date="2020" name="Genomics">
        <title>Complete, high-quality genomes from long-read metagenomic sequencing of two wolf lichen thalli reveals enigmatic genome architecture.</title>
        <authorList>
            <person name="McKenzie S.K."/>
            <person name="Walston R.F."/>
            <person name="Allen J.L."/>
        </authorList>
    </citation>
    <scope>NUCLEOTIDE SEQUENCE [LARGE SCALE GENOMIC DNA]</scope>
    <source>
        <strain evidence="5">WasteWater2</strain>
    </source>
</reference>
<evidence type="ECO:0000256" key="3">
    <source>
        <dbReference type="ARBA" id="ARBA00023274"/>
    </source>
</evidence>
<protein>
    <recommendedName>
        <fullName evidence="7">Ribosomal protein S21</fullName>
    </recommendedName>
</protein>
<comment type="caution">
    <text evidence="5">The sequence shown here is derived from an EMBL/GenBank/DDBJ whole genome shotgun (WGS) entry which is preliminary data.</text>
</comment>
<dbReference type="Pfam" id="PF01165">
    <property type="entry name" value="Ribosomal_S21"/>
    <property type="match status" value="1"/>
</dbReference>
<feature type="region of interest" description="Disordered" evidence="4">
    <location>
        <begin position="44"/>
        <end position="96"/>
    </location>
</feature>
<dbReference type="EMBL" id="JACCJC010000002">
    <property type="protein sequence ID" value="KAF6240921.1"/>
    <property type="molecule type" value="Genomic_DNA"/>
</dbReference>
<sequence>MELRLVSNPLLRSRMPPLLSFLTHSTPPLWRSTAASRQLRLLMPKSPRCTSSNFHTTTRRQRDNASSTAADLDFLEDKPQPKPEQISRSPASQRRPIDDILGSQLDSLLDSTFHTPTPAKRKSSEPADESSAAMIETAFQNSNRTRAPDKHYQEIFRKMQFPPSQELTSAGTPRIVSRDANRTLENTQKTPKRATRTVRSRPAIGRTIEVVPERGVDFGRALRGLEISCAVNKVKQDLSRQRFHERPGLKRKRLKSERWRKLFKASFRATVMRVREMRRKGW</sequence>
<dbReference type="GO" id="GO:0070124">
    <property type="term" value="P:mitochondrial translational initiation"/>
    <property type="evidence" value="ECO:0007669"/>
    <property type="project" value="TreeGrafter"/>
</dbReference>
<evidence type="ECO:0000313" key="5">
    <source>
        <dbReference type="EMBL" id="KAF6240921.1"/>
    </source>
</evidence>
<dbReference type="PANTHER" id="PTHR41237:SF1">
    <property type="entry name" value="SMALL RIBOSOMAL SUBUNIT PROTEIN BS21M"/>
    <property type="match status" value="1"/>
</dbReference>
<dbReference type="InterPro" id="IPR001911">
    <property type="entry name" value="Ribosomal_bS21"/>
</dbReference>
<evidence type="ECO:0000256" key="4">
    <source>
        <dbReference type="SAM" id="MobiDB-lite"/>
    </source>
</evidence>
<dbReference type="GO" id="GO:0003735">
    <property type="term" value="F:structural constituent of ribosome"/>
    <property type="evidence" value="ECO:0007669"/>
    <property type="project" value="InterPro"/>
</dbReference>
<dbReference type="AlphaFoldDB" id="A0A8H6L9X1"/>
<evidence type="ECO:0008006" key="7">
    <source>
        <dbReference type="Google" id="ProtNLM"/>
    </source>
</evidence>
<dbReference type="Proteomes" id="UP000578531">
    <property type="component" value="Unassembled WGS sequence"/>
</dbReference>
<accession>A0A8H6L9X1</accession>
<feature type="region of interest" description="Disordered" evidence="4">
    <location>
        <begin position="109"/>
        <end position="131"/>
    </location>
</feature>
<dbReference type="InterPro" id="IPR052837">
    <property type="entry name" value="Mitoribosomal_bS21"/>
</dbReference>
<comment type="similarity">
    <text evidence="1">Belongs to the bacterial ribosomal protein bS21 family.</text>
</comment>
<evidence type="ECO:0000313" key="6">
    <source>
        <dbReference type="Proteomes" id="UP000578531"/>
    </source>
</evidence>
<keyword evidence="3" id="KW-0687">Ribonucleoprotein</keyword>
<evidence type="ECO:0000256" key="1">
    <source>
        <dbReference type="ARBA" id="ARBA00006640"/>
    </source>
</evidence>
<dbReference type="OrthoDB" id="2501249at2759"/>
<organism evidence="5 6">
    <name type="scientific">Letharia columbiana</name>
    <dbReference type="NCBI Taxonomy" id="112416"/>
    <lineage>
        <taxon>Eukaryota</taxon>
        <taxon>Fungi</taxon>
        <taxon>Dikarya</taxon>
        <taxon>Ascomycota</taxon>
        <taxon>Pezizomycotina</taxon>
        <taxon>Lecanoromycetes</taxon>
        <taxon>OSLEUM clade</taxon>
        <taxon>Lecanoromycetidae</taxon>
        <taxon>Lecanorales</taxon>
        <taxon>Lecanorineae</taxon>
        <taxon>Parmeliaceae</taxon>
        <taxon>Letharia</taxon>
    </lineage>
</organism>
<dbReference type="PANTHER" id="PTHR41237">
    <property type="entry name" value="37S RIBOSOMAL PROTEIN MRP21, MITOCHONDRIAL"/>
    <property type="match status" value="1"/>
</dbReference>
<dbReference type="RefSeq" id="XP_037170169.1">
    <property type="nucleotide sequence ID" value="XM_037302662.1"/>
</dbReference>
<dbReference type="GO" id="GO:0005763">
    <property type="term" value="C:mitochondrial small ribosomal subunit"/>
    <property type="evidence" value="ECO:0007669"/>
    <property type="project" value="TreeGrafter"/>
</dbReference>
<keyword evidence="2" id="KW-0689">Ribosomal protein</keyword>
<proteinExistence type="inferred from homology"/>
<gene>
    <name evidence="5" type="ORF">HO173_000713</name>
</gene>
<evidence type="ECO:0000256" key="2">
    <source>
        <dbReference type="ARBA" id="ARBA00022980"/>
    </source>
</evidence>
<keyword evidence="6" id="KW-1185">Reference proteome</keyword>